<dbReference type="Proteomes" id="UP000054007">
    <property type="component" value="Unassembled WGS sequence"/>
</dbReference>
<evidence type="ECO:0000259" key="3">
    <source>
        <dbReference type="PROSITE" id="PS50157"/>
    </source>
</evidence>
<dbReference type="Pfam" id="PF00096">
    <property type="entry name" value="zf-C2H2"/>
    <property type="match status" value="1"/>
</dbReference>
<proteinExistence type="predicted"/>
<evidence type="ECO:0000256" key="1">
    <source>
        <dbReference type="PROSITE-ProRule" id="PRU00042"/>
    </source>
</evidence>
<evidence type="ECO:0000313" key="4">
    <source>
        <dbReference type="EMBL" id="KIY72444.1"/>
    </source>
</evidence>
<keyword evidence="5" id="KW-1185">Reference proteome</keyword>
<gene>
    <name evidence="4" type="ORF">CYLTODRAFT_36675</name>
</gene>
<feature type="region of interest" description="Disordered" evidence="2">
    <location>
        <begin position="75"/>
        <end position="94"/>
    </location>
</feature>
<dbReference type="AlphaFoldDB" id="A0A0D7BQJ6"/>
<dbReference type="SMART" id="SM00355">
    <property type="entry name" value="ZnF_C2H2"/>
    <property type="match status" value="2"/>
</dbReference>
<dbReference type="InterPro" id="IPR013087">
    <property type="entry name" value="Znf_C2H2_type"/>
</dbReference>
<feature type="region of interest" description="Disordered" evidence="2">
    <location>
        <begin position="1"/>
        <end position="25"/>
    </location>
</feature>
<feature type="domain" description="C2H2-type" evidence="3">
    <location>
        <begin position="67"/>
        <end position="96"/>
    </location>
</feature>
<feature type="domain" description="C2H2-type" evidence="3">
    <location>
        <begin position="97"/>
        <end position="120"/>
    </location>
</feature>
<dbReference type="PROSITE" id="PS50157">
    <property type="entry name" value="ZINC_FINGER_C2H2_2"/>
    <property type="match status" value="2"/>
</dbReference>
<keyword evidence="1" id="KW-0862">Zinc</keyword>
<evidence type="ECO:0000256" key="2">
    <source>
        <dbReference type="SAM" id="MobiDB-lite"/>
    </source>
</evidence>
<dbReference type="GO" id="GO:0008270">
    <property type="term" value="F:zinc ion binding"/>
    <property type="evidence" value="ECO:0007669"/>
    <property type="project" value="UniProtKB-KW"/>
</dbReference>
<feature type="region of interest" description="Disordered" evidence="2">
    <location>
        <begin position="121"/>
        <end position="141"/>
    </location>
</feature>
<evidence type="ECO:0000313" key="5">
    <source>
        <dbReference type="Proteomes" id="UP000054007"/>
    </source>
</evidence>
<protein>
    <recommendedName>
        <fullName evidence="3">C2H2-type domain-containing protein</fullName>
    </recommendedName>
</protein>
<organism evidence="4 5">
    <name type="scientific">Cylindrobasidium torrendii FP15055 ss-10</name>
    <dbReference type="NCBI Taxonomy" id="1314674"/>
    <lineage>
        <taxon>Eukaryota</taxon>
        <taxon>Fungi</taxon>
        <taxon>Dikarya</taxon>
        <taxon>Basidiomycota</taxon>
        <taxon>Agaricomycotina</taxon>
        <taxon>Agaricomycetes</taxon>
        <taxon>Agaricomycetidae</taxon>
        <taxon>Agaricales</taxon>
        <taxon>Marasmiineae</taxon>
        <taxon>Physalacriaceae</taxon>
        <taxon>Cylindrobasidium</taxon>
    </lineage>
</organism>
<reference evidence="4 5" key="1">
    <citation type="journal article" date="2015" name="Fungal Genet. Biol.">
        <title>Evolution of novel wood decay mechanisms in Agaricales revealed by the genome sequences of Fistulina hepatica and Cylindrobasidium torrendii.</title>
        <authorList>
            <person name="Floudas D."/>
            <person name="Held B.W."/>
            <person name="Riley R."/>
            <person name="Nagy L.G."/>
            <person name="Koehler G."/>
            <person name="Ransdell A.S."/>
            <person name="Younus H."/>
            <person name="Chow J."/>
            <person name="Chiniquy J."/>
            <person name="Lipzen A."/>
            <person name="Tritt A."/>
            <person name="Sun H."/>
            <person name="Haridas S."/>
            <person name="LaButti K."/>
            <person name="Ohm R.A."/>
            <person name="Kues U."/>
            <person name="Blanchette R.A."/>
            <person name="Grigoriev I.V."/>
            <person name="Minto R.E."/>
            <person name="Hibbett D.S."/>
        </authorList>
    </citation>
    <scope>NUCLEOTIDE SEQUENCE [LARGE SCALE GENOMIC DNA]</scope>
    <source>
        <strain evidence="4 5">FP15055 ss-10</strain>
    </source>
</reference>
<dbReference type="EMBL" id="KN880443">
    <property type="protein sequence ID" value="KIY72444.1"/>
    <property type="molecule type" value="Genomic_DNA"/>
</dbReference>
<dbReference type="PROSITE" id="PS00028">
    <property type="entry name" value="ZINC_FINGER_C2H2_1"/>
    <property type="match status" value="1"/>
</dbReference>
<keyword evidence="1" id="KW-0479">Metal-binding</keyword>
<dbReference type="OrthoDB" id="654211at2759"/>
<dbReference type="SUPFAM" id="SSF57667">
    <property type="entry name" value="beta-beta-alpha zinc fingers"/>
    <property type="match status" value="1"/>
</dbReference>
<sequence length="141" mass="15816">MPSLRPPPHNLTPSPSPDSPVHPARNALAPVSSFVLMDSPIGCRASRYQREAPKTRHRDALHFCEVEGCNIDRSKGFTTRGSLQRHMKDKHSNREPVVCNTCQKRFADSTSLPRHIAKLHPEVPLPTKRLKSKKGTKARAR</sequence>
<keyword evidence="1" id="KW-0863">Zinc-finger</keyword>
<accession>A0A0D7BQJ6</accession>
<dbReference type="Gene3D" id="3.30.160.60">
    <property type="entry name" value="Classic Zinc Finger"/>
    <property type="match status" value="2"/>
</dbReference>
<feature type="compositionally biased region" description="Basic residues" evidence="2">
    <location>
        <begin position="128"/>
        <end position="141"/>
    </location>
</feature>
<name>A0A0D7BQJ6_9AGAR</name>
<feature type="compositionally biased region" description="Pro residues" evidence="2">
    <location>
        <begin position="1"/>
        <end position="20"/>
    </location>
</feature>
<dbReference type="InterPro" id="IPR036236">
    <property type="entry name" value="Znf_C2H2_sf"/>
</dbReference>